<keyword evidence="4 15" id="KW-0138">CF(0)</keyword>
<name>A0A0X3AQ89_9FLAO</name>
<comment type="similarity">
    <text evidence="1 15 16">Belongs to the ATPase B chain family.</text>
</comment>
<keyword evidence="7 15" id="KW-1133">Transmembrane helix</keyword>
<evidence type="ECO:0000256" key="14">
    <source>
        <dbReference type="ARBA" id="ARBA00037847"/>
    </source>
</evidence>
<evidence type="ECO:0000256" key="16">
    <source>
        <dbReference type="RuleBase" id="RU003848"/>
    </source>
</evidence>
<dbReference type="GO" id="GO:0005886">
    <property type="term" value="C:plasma membrane"/>
    <property type="evidence" value="ECO:0007669"/>
    <property type="project" value="UniProtKB-SubCell"/>
</dbReference>
<evidence type="ECO:0000256" key="13">
    <source>
        <dbReference type="ARBA" id="ARBA00026054"/>
    </source>
</evidence>
<feature type="coiled-coil region" evidence="17">
    <location>
        <begin position="34"/>
        <end position="89"/>
    </location>
</feature>
<organism evidence="18 19">
    <name type="scientific">Apibacter mensalis</name>
    <dbReference type="NCBI Taxonomy" id="1586267"/>
    <lineage>
        <taxon>Bacteria</taxon>
        <taxon>Pseudomonadati</taxon>
        <taxon>Bacteroidota</taxon>
        <taxon>Flavobacteriia</taxon>
        <taxon>Flavobacteriales</taxon>
        <taxon>Weeksellaceae</taxon>
        <taxon>Apibacter</taxon>
    </lineage>
</organism>
<dbReference type="RefSeq" id="WP_055425717.1">
    <property type="nucleotide sequence ID" value="NZ_FCOR01000008.1"/>
</dbReference>
<dbReference type="GO" id="GO:0046933">
    <property type="term" value="F:proton-transporting ATP synthase activity, rotational mechanism"/>
    <property type="evidence" value="ECO:0007669"/>
    <property type="project" value="UniProtKB-UniRule"/>
</dbReference>
<dbReference type="PANTHER" id="PTHR33445:SF1">
    <property type="entry name" value="ATP SYNTHASE SUBUNIT B"/>
    <property type="match status" value="1"/>
</dbReference>
<evidence type="ECO:0000256" key="9">
    <source>
        <dbReference type="ARBA" id="ARBA00023136"/>
    </source>
</evidence>
<dbReference type="SUPFAM" id="SSF81573">
    <property type="entry name" value="F1F0 ATP synthase subunit B, membrane domain"/>
    <property type="match status" value="1"/>
</dbReference>
<evidence type="ECO:0000256" key="5">
    <source>
        <dbReference type="ARBA" id="ARBA00022692"/>
    </source>
</evidence>
<dbReference type="HAMAP" id="MF_01398">
    <property type="entry name" value="ATP_synth_b_bprime"/>
    <property type="match status" value="1"/>
</dbReference>
<keyword evidence="3 15" id="KW-1003">Cell membrane</keyword>
<dbReference type="NCBIfam" id="NF011041">
    <property type="entry name" value="PRK14471.1"/>
    <property type="match status" value="1"/>
</dbReference>
<evidence type="ECO:0000256" key="3">
    <source>
        <dbReference type="ARBA" id="ARBA00022475"/>
    </source>
</evidence>
<dbReference type="STRING" id="1586267.GCA_001418685_01386"/>
<evidence type="ECO:0000256" key="4">
    <source>
        <dbReference type="ARBA" id="ARBA00022547"/>
    </source>
</evidence>
<keyword evidence="17" id="KW-0175">Coiled coil</keyword>
<keyword evidence="9 15" id="KW-0472">Membrane</keyword>
<evidence type="ECO:0000256" key="17">
    <source>
        <dbReference type="SAM" id="Coils"/>
    </source>
</evidence>
<protein>
    <recommendedName>
        <fullName evidence="15">ATP synthase subunit b</fullName>
    </recommendedName>
    <alternativeName>
        <fullName evidence="15">ATP synthase F(0) sector subunit b</fullName>
    </alternativeName>
    <alternativeName>
        <fullName evidence="15">ATPase subunit I</fullName>
    </alternativeName>
    <alternativeName>
        <fullName evidence="15">F-type ATPase subunit b</fullName>
        <shortName evidence="15">F-ATPase subunit b</shortName>
    </alternativeName>
</protein>
<dbReference type="Pfam" id="PF00430">
    <property type="entry name" value="ATP-synt_B"/>
    <property type="match status" value="1"/>
</dbReference>
<reference evidence="18 19" key="1">
    <citation type="submission" date="2016-01" db="EMBL/GenBank/DDBJ databases">
        <authorList>
            <person name="McClelland M."/>
            <person name="Jain A."/>
            <person name="Saraogi P."/>
            <person name="Mendelson R."/>
            <person name="Westerman R."/>
            <person name="SanMiguel P."/>
            <person name="Csonka L."/>
        </authorList>
    </citation>
    <scope>NUCLEOTIDE SEQUENCE [LARGE SCALE GENOMIC DNA]</scope>
    <source>
        <strain evidence="18 19">R-53146</strain>
    </source>
</reference>
<dbReference type="OrthoDB" id="9795289at2"/>
<keyword evidence="8 15" id="KW-0406">Ion transport</keyword>
<evidence type="ECO:0000256" key="11">
    <source>
        <dbReference type="ARBA" id="ARBA00025198"/>
    </source>
</evidence>
<keyword evidence="19" id="KW-1185">Reference proteome</keyword>
<comment type="function">
    <text evidence="12">Component of the F(0) channel, it forms part of the peripheral stalk, linking F(1) to F(0). The b'-subunit is a diverged and duplicated form of b found in plants and photosynthetic bacteria.</text>
</comment>
<comment type="function">
    <text evidence="11 15">F(1)F(0) ATP synthase produces ATP from ADP in the presence of a proton or sodium gradient. F-type ATPases consist of two structural domains, F(1) containing the extramembraneous catalytic core and F(0) containing the membrane proton channel, linked together by a central stalk and a peripheral stalk. During catalysis, ATP synthesis in the catalytic domain of F(1) is coupled via a rotary mechanism of the central stalk subunits to proton translocation.</text>
</comment>
<dbReference type="PANTHER" id="PTHR33445">
    <property type="entry name" value="ATP SYNTHASE SUBUNIT B', CHLOROPLASTIC"/>
    <property type="match status" value="1"/>
</dbReference>
<dbReference type="GO" id="GO:0045259">
    <property type="term" value="C:proton-transporting ATP synthase complex"/>
    <property type="evidence" value="ECO:0007669"/>
    <property type="project" value="UniProtKB-KW"/>
</dbReference>
<dbReference type="InterPro" id="IPR028987">
    <property type="entry name" value="ATP_synth_B-like_membr_sf"/>
</dbReference>
<keyword evidence="6 15" id="KW-0375">Hydrogen ion transport</keyword>
<evidence type="ECO:0000256" key="15">
    <source>
        <dbReference type="HAMAP-Rule" id="MF_01398"/>
    </source>
</evidence>
<evidence type="ECO:0000256" key="6">
    <source>
        <dbReference type="ARBA" id="ARBA00022781"/>
    </source>
</evidence>
<dbReference type="Proteomes" id="UP000182761">
    <property type="component" value="Unassembled WGS sequence"/>
</dbReference>
<accession>A0A0X3AQ89</accession>
<evidence type="ECO:0000256" key="7">
    <source>
        <dbReference type="ARBA" id="ARBA00022989"/>
    </source>
</evidence>
<evidence type="ECO:0000313" key="19">
    <source>
        <dbReference type="Proteomes" id="UP000182761"/>
    </source>
</evidence>
<evidence type="ECO:0000256" key="10">
    <source>
        <dbReference type="ARBA" id="ARBA00023310"/>
    </source>
</evidence>
<gene>
    <name evidence="15" type="primary">atpF</name>
    <name evidence="18" type="ORF">Ga0061079_10826</name>
</gene>
<dbReference type="NCBIfam" id="TIGR01144">
    <property type="entry name" value="ATP_synt_b"/>
    <property type="match status" value="1"/>
</dbReference>
<comment type="subcellular location">
    <subcellularLocation>
        <location evidence="15">Cell membrane</location>
        <topology evidence="15">Single-pass membrane protein</topology>
    </subcellularLocation>
    <subcellularLocation>
        <location evidence="14">Endomembrane system</location>
        <topology evidence="14">Single-pass membrane protein</topology>
    </subcellularLocation>
</comment>
<comment type="subunit">
    <text evidence="15">F-type ATPases have 2 components, F(1) - the catalytic core - and F(0) - the membrane proton channel. F(1) has five subunits: alpha(3), beta(3), gamma(1), delta(1), epsilon(1). F(0) has three main subunits: a(1), b(2) and c(10-14). The alpha and beta chains form an alternating ring which encloses part of the gamma chain. F(1) is attached to F(0) by a central stalk formed by the gamma and epsilon chains, while a peripheral stalk is formed by the delta and b chains.</text>
</comment>
<evidence type="ECO:0000256" key="8">
    <source>
        <dbReference type="ARBA" id="ARBA00023065"/>
    </source>
</evidence>
<dbReference type="InterPro" id="IPR050059">
    <property type="entry name" value="ATP_synthase_B_chain"/>
</dbReference>
<evidence type="ECO:0000256" key="1">
    <source>
        <dbReference type="ARBA" id="ARBA00005513"/>
    </source>
</evidence>
<proteinExistence type="inferred from homology"/>
<dbReference type="GO" id="GO:0012505">
    <property type="term" value="C:endomembrane system"/>
    <property type="evidence" value="ECO:0007669"/>
    <property type="project" value="UniProtKB-SubCell"/>
</dbReference>
<keyword evidence="5 15" id="KW-0812">Transmembrane</keyword>
<dbReference type="InterPro" id="IPR002146">
    <property type="entry name" value="ATP_synth_b/b'su_bac/chlpt"/>
</dbReference>
<dbReference type="CDD" id="cd06503">
    <property type="entry name" value="ATP-synt_Fo_b"/>
    <property type="match status" value="1"/>
</dbReference>
<dbReference type="EMBL" id="FCOR01000008">
    <property type="protein sequence ID" value="CVK16526.1"/>
    <property type="molecule type" value="Genomic_DNA"/>
</dbReference>
<sequence length="164" mass="18599">MDLLTPSIGLIFWMTISFIVLLIILGKFAWKPILKALENRENSIRKSLDDAKNAREAMAKLTSQNEQILKEARIERETILKEAREIKDKIINDARNAATIESDKIIQSAKDTINAERISAINQIKYEVANLSVDIAKKVLQKELSSPEEQKKLIDSLVNQAKLN</sequence>
<evidence type="ECO:0000256" key="12">
    <source>
        <dbReference type="ARBA" id="ARBA00025614"/>
    </source>
</evidence>
<comment type="subunit">
    <text evidence="13">F-type ATPases have 2 components, F(1) - the catalytic core - and F(0) - the membrane proton channel. F(1) has five subunits: alpha(3), beta(3), gamma(1), delta(1), epsilon(1). F(0) has four main subunits: a(1), b(2) and c(10-14). The alpha and beta chains form an alternating ring which encloses part of the gamma chain. F(1) is attached to F(0) by a central stalk formed by the gamma and epsilon chains, while a peripheral stalk is formed by the delta and b chains.</text>
</comment>
<dbReference type="InterPro" id="IPR005864">
    <property type="entry name" value="ATP_synth_F0_bsu_bac"/>
</dbReference>
<dbReference type="Gene3D" id="1.20.5.620">
    <property type="entry name" value="F1F0 ATP synthase subunit B, membrane domain"/>
    <property type="match status" value="1"/>
</dbReference>
<keyword evidence="10 15" id="KW-0066">ATP synthesis</keyword>
<evidence type="ECO:0000313" key="18">
    <source>
        <dbReference type="EMBL" id="CVK16526.1"/>
    </source>
</evidence>
<dbReference type="AlphaFoldDB" id="A0A0X3AQ89"/>
<evidence type="ECO:0000256" key="2">
    <source>
        <dbReference type="ARBA" id="ARBA00022448"/>
    </source>
</evidence>
<dbReference type="GO" id="GO:0046961">
    <property type="term" value="F:proton-transporting ATPase activity, rotational mechanism"/>
    <property type="evidence" value="ECO:0007669"/>
    <property type="project" value="TreeGrafter"/>
</dbReference>
<keyword evidence="2 15" id="KW-0813">Transport</keyword>